<dbReference type="RefSeq" id="WP_036150295.1">
    <property type="nucleotide sequence ID" value="NZ_LUSR01000001.1"/>
</dbReference>
<gene>
    <name evidence="2" type="ORF">AU492_00660</name>
</gene>
<dbReference type="InterPro" id="IPR019289">
    <property type="entry name" value="Phage_tail_E/E"/>
</dbReference>
<evidence type="ECO:0000256" key="1">
    <source>
        <dbReference type="SAM" id="MobiDB-lite"/>
    </source>
</evidence>
<dbReference type="Pfam" id="PF10109">
    <property type="entry name" value="Phage_TAC_7"/>
    <property type="match status" value="1"/>
</dbReference>
<dbReference type="Proteomes" id="UP000250186">
    <property type="component" value="Unassembled WGS sequence"/>
</dbReference>
<dbReference type="EMBL" id="LUSW01000001">
    <property type="protein sequence ID" value="RAT38320.1"/>
    <property type="molecule type" value="Genomic_DNA"/>
</dbReference>
<evidence type="ECO:0000313" key="3">
    <source>
        <dbReference type="Proteomes" id="UP000250186"/>
    </source>
</evidence>
<evidence type="ECO:0000313" key="2">
    <source>
        <dbReference type="EMBL" id="RAT38320.1"/>
    </source>
</evidence>
<protein>
    <submittedName>
        <fullName evidence="2">Phage tail protein</fullName>
    </submittedName>
</protein>
<reference evidence="2 3" key="1">
    <citation type="submission" date="2016-02" db="EMBL/GenBank/DDBJ databases">
        <title>Species-wide whole genome sequencing reveals diversity, host range in Lonsdalea quercina.</title>
        <authorList>
            <person name="Li Y."/>
        </authorList>
    </citation>
    <scope>NUCLEOTIDE SEQUENCE [LARGE SCALE GENOMIC DNA]</scope>
    <source>
        <strain evidence="2 3">CFCC 12721</strain>
    </source>
</reference>
<proteinExistence type="predicted"/>
<sequence>MELLLTKPIMAHGEKLHVLELREPTYAEVQQFGLPFSYGAAGETKIDTGAALRYIPVLAGIPPSAAEKMALRDVTVASMSILGFFMGSGDSTSSEADSTTSAISGE</sequence>
<accession>A0ABX9ETR8</accession>
<organism evidence="2 3">
    <name type="scientific">Lonsdalea populi</name>
    <dbReference type="NCBI Taxonomy" id="1172565"/>
    <lineage>
        <taxon>Bacteria</taxon>
        <taxon>Pseudomonadati</taxon>
        <taxon>Pseudomonadota</taxon>
        <taxon>Gammaproteobacteria</taxon>
        <taxon>Enterobacterales</taxon>
        <taxon>Pectobacteriaceae</taxon>
        <taxon>Lonsdalea</taxon>
    </lineage>
</organism>
<comment type="caution">
    <text evidence="2">The sequence shown here is derived from an EMBL/GenBank/DDBJ whole genome shotgun (WGS) entry which is preliminary data.</text>
</comment>
<name>A0ABX9ETR8_9GAMM</name>
<keyword evidence="3" id="KW-1185">Reference proteome</keyword>
<feature type="region of interest" description="Disordered" evidence="1">
    <location>
        <begin position="87"/>
        <end position="106"/>
    </location>
</feature>